<dbReference type="Gramene" id="HORVU.MOREX.r2.4HG0280480.1">
    <property type="protein sequence ID" value="HORVU.MOREX.r2.4HG0280480.1"/>
    <property type="gene ID" value="HORVU.MOREX.r2.4HG0280480"/>
</dbReference>
<dbReference type="GO" id="GO:0051764">
    <property type="term" value="P:actin crosslink formation"/>
    <property type="evidence" value="ECO:0000318"/>
    <property type="project" value="GO_Central"/>
</dbReference>
<feature type="region of interest" description="Disordered" evidence="1">
    <location>
        <begin position="1"/>
        <end position="36"/>
    </location>
</feature>
<dbReference type="PANTHER" id="PTHR46756">
    <property type="entry name" value="TRANSGELIN"/>
    <property type="match status" value="1"/>
</dbReference>
<dbReference type="Gene3D" id="1.10.418.10">
    <property type="entry name" value="Calponin-like domain"/>
    <property type="match status" value="1"/>
</dbReference>
<feature type="compositionally biased region" description="Low complexity" evidence="1">
    <location>
        <begin position="11"/>
        <end position="27"/>
    </location>
</feature>
<proteinExistence type="predicted"/>
<reference evidence="3" key="1">
    <citation type="journal article" date="2012" name="Nature">
        <title>A physical, genetic and functional sequence assembly of the barley genome.</title>
        <authorList>
            <consortium name="The International Barley Genome Sequencing Consortium"/>
            <person name="Mayer K.F."/>
            <person name="Waugh R."/>
            <person name="Brown J.W."/>
            <person name="Schulman A."/>
            <person name="Langridge P."/>
            <person name="Platzer M."/>
            <person name="Fincher G.B."/>
            <person name="Muehlbauer G.J."/>
            <person name="Sato K."/>
            <person name="Close T.J."/>
            <person name="Wise R.P."/>
            <person name="Stein N."/>
        </authorList>
    </citation>
    <scope>NUCLEOTIDE SEQUENCE [LARGE SCALE GENOMIC DNA]</scope>
    <source>
        <strain evidence="3">cv. Morex</strain>
    </source>
</reference>
<dbReference type="OMA" id="QCDTHYD"/>
<evidence type="ECO:0000313" key="2">
    <source>
        <dbReference type="EnsemblPlants" id="HORVU.MOREX.r3.4HG0336330.1"/>
    </source>
</evidence>
<protein>
    <recommendedName>
        <fullName evidence="4">Calponin-homology (CH) domain-containing protein</fullName>
    </recommendedName>
</protein>
<dbReference type="SMR" id="A0A8I7BBJ2"/>
<reference evidence="2" key="2">
    <citation type="submission" date="2020-10" db="EMBL/GenBank/DDBJ databases">
        <authorList>
            <person name="Scholz U."/>
            <person name="Mascher M."/>
            <person name="Fiebig A."/>
        </authorList>
    </citation>
    <scope>NUCLEOTIDE SEQUENCE [LARGE SCALE GENOMIC DNA]</scope>
    <source>
        <strain evidence="2">cv. Morex</strain>
    </source>
</reference>
<dbReference type="GO" id="GO:0051015">
    <property type="term" value="F:actin filament binding"/>
    <property type="evidence" value="ECO:0000318"/>
    <property type="project" value="GO_Central"/>
</dbReference>
<keyword evidence="3" id="KW-1185">Reference proteome</keyword>
<dbReference type="SUPFAM" id="SSF47576">
    <property type="entry name" value="Calponin-homology domain, CH-domain"/>
    <property type="match status" value="1"/>
</dbReference>
<dbReference type="InterPro" id="IPR036872">
    <property type="entry name" value="CH_dom_sf"/>
</dbReference>
<evidence type="ECO:0000256" key="1">
    <source>
        <dbReference type="SAM" id="MobiDB-lite"/>
    </source>
</evidence>
<feature type="compositionally biased region" description="Polar residues" evidence="1">
    <location>
        <begin position="302"/>
        <end position="328"/>
    </location>
</feature>
<dbReference type="Proteomes" id="UP000011116">
    <property type="component" value="Chromosome 4H"/>
</dbReference>
<evidence type="ECO:0008006" key="4">
    <source>
        <dbReference type="Google" id="ProtNLM"/>
    </source>
</evidence>
<feature type="region of interest" description="Disordered" evidence="1">
    <location>
        <begin position="367"/>
        <end position="434"/>
    </location>
</feature>
<organism evidence="2 3">
    <name type="scientific">Hordeum vulgare subsp. vulgare</name>
    <name type="common">Domesticated barley</name>
    <dbReference type="NCBI Taxonomy" id="112509"/>
    <lineage>
        <taxon>Eukaryota</taxon>
        <taxon>Viridiplantae</taxon>
        <taxon>Streptophyta</taxon>
        <taxon>Embryophyta</taxon>
        <taxon>Tracheophyta</taxon>
        <taxon>Spermatophyta</taxon>
        <taxon>Magnoliopsida</taxon>
        <taxon>Liliopsida</taxon>
        <taxon>Poales</taxon>
        <taxon>Poaceae</taxon>
        <taxon>BOP clade</taxon>
        <taxon>Pooideae</taxon>
        <taxon>Triticodae</taxon>
        <taxon>Triticeae</taxon>
        <taxon>Hordeinae</taxon>
        <taxon>Hordeum</taxon>
    </lineage>
</organism>
<evidence type="ECO:0000313" key="3">
    <source>
        <dbReference type="Proteomes" id="UP000011116"/>
    </source>
</evidence>
<accession>A0A8I7BBJ2</accession>
<feature type="region of interest" description="Disordered" evidence="1">
    <location>
        <begin position="261"/>
        <end position="334"/>
    </location>
</feature>
<name>A0A8I7BBJ2_HORVV</name>
<reference evidence="2" key="3">
    <citation type="submission" date="2022-01" db="UniProtKB">
        <authorList>
            <consortium name="EnsemblPlants"/>
        </authorList>
    </citation>
    <scope>IDENTIFICATION</scope>
    <source>
        <strain evidence="2">subsp. vulgare</strain>
    </source>
</reference>
<dbReference type="CDD" id="cd00014">
    <property type="entry name" value="CH_SF"/>
    <property type="match status" value="1"/>
</dbReference>
<dbReference type="Gramene" id="HORVU.MOREX.r3.4HG0336330.1">
    <property type="protein sequence ID" value="HORVU.MOREX.r3.4HG0336330.1"/>
    <property type="gene ID" value="HORVU.MOREX.r3.4HG0336330"/>
</dbReference>
<dbReference type="PANTHER" id="PTHR46756:SF18">
    <property type="entry name" value="GAS2-LIKE PROTEIN PICKLED EGGS"/>
    <property type="match status" value="1"/>
</dbReference>
<sequence length="501" mass="55059">MRRAQPPLPLPSQQQQQQQQGTTPAPGTVRVDKASPASSFRQLDDAFLQKQTKIWLGEVLHVRFDEDILVADLLGDGELLFQVSKVIWKRLLRKNKEQLKQSKVYIYERPSFGKSNGKYTPYPKVDSFLKVCQTLGLAGIDLFTPSDVVEKRNVRKVCMCIRSLSKKAGMMQLNVPDFDVVTHTIAMPNYIVGGIRRSLEQPQCSSSCSSGHSPRAISKSIFEGQSDEQGDRHYDSDEAESNLFVLEPQDSLDDDKLSELLQLGNAPKEEREGYGDSGLEMPEEKSLAESAGSLDAGVMDADTTNSTPFHENLLSPTDRCSTTRTNKCSLSSEESDSINSYLAADGSKNGLDGPHVKVSERIYDGHVEPSHDSVQGNGEVFADHPEKDDSASRELKHEFSTKDHMDSCKSDEQDTTENNRNARGTGNDAPKSGNGVLKSVAGGITLIGAVFFVAHLRRSKGISFTTILPSLSEKSIQSDSRAKNVDNGKTTEVYPGGWLKV</sequence>
<dbReference type="AlphaFoldDB" id="A0A8I7BBJ2"/>
<feature type="compositionally biased region" description="Pro residues" evidence="1">
    <location>
        <begin position="1"/>
        <end position="10"/>
    </location>
</feature>
<dbReference type="EnsemblPlants" id="HORVU.MOREX.r3.4HG0336330.1">
    <property type="protein sequence ID" value="HORVU.MOREX.r3.4HG0336330.1"/>
    <property type="gene ID" value="HORVU.MOREX.r3.4HG0336330"/>
</dbReference>
<feature type="compositionally biased region" description="Basic and acidic residues" evidence="1">
    <location>
        <begin position="381"/>
        <end position="412"/>
    </location>
</feature>